<evidence type="ECO:0000313" key="2">
    <source>
        <dbReference type="EMBL" id="CAB1416087.1"/>
    </source>
</evidence>
<dbReference type="EMBL" id="CADEAL010000189">
    <property type="protein sequence ID" value="CAB1416087.1"/>
    <property type="molecule type" value="Genomic_DNA"/>
</dbReference>
<reference evidence="2" key="1">
    <citation type="submission" date="2020-03" db="EMBL/GenBank/DDBJ databases">
        <authorList>
            <person name="Weist P."/>
        </authorList>
    </citation>
    <scope>NUCLEOTIDE SEQUENCE</scope>
</reference>
<organism evidence="2 3">
    <name type="scientific">Pleuronectes platessa</name>
    <name type="common">European plaice</name>
    <dbReference type="NCBI Taxonomy" id="8262"/>
    <lineage>
        <taxon>Eukaryota</taxon>
        <taxon>Metazoa</taxon>
        <taxon>Chordata</taxon>
        <taxon>Craniata</taxon>
        <taxon>Vertebrata</taxon>
        <taxon>Euteleostomi</taxon>
        <taxon>Actinopterygii</taxon>
        <taxon>Neopterygii</taxon>
        <taxon>Teleostei</taxon>
        <taxon>Neoteleostei</taxon>
        <taxon>Acanthomorphata</taxon>
        <taxon>Carangaria</taxon>
        <taxon>Pleuronectiformes</taxon>
        <taxon>Pleuronectoidei</taxon>
        <taxon>Pleuronectidae</taxon>
        <taxon>Pleuronectes</taxon>
    </lineage>
</organism>
<gene>
    <name evidence="2" type="ORF">PLEPLA_LOCUS3843</name>
</gene>
<accession>A0A9N7Y803</accession>
<evidence type="ECO:0000313" key="3">
    <source>
        <dbReference type="Proteomes" id="UP001153269"/>
    </source>
</evidence>
<dbReference type="Proteomes" id="UP001153269">
    <property type="component" value="Unassembled WGS sequence"/>
</dbReference>
<name>A0A9N7Y803_PLEPL</name>
<dbReference type="AlphaFoldDB" id="A0A9N7Y803"/>
<sequence length="155" mass="16761">MQMGQTGDRTTVLEVGGRPHYPSATAAHNLLKIIKNEVCVKRGRADRAVVTRRLGVTSEVAGGRDWPPARSSLGHSHGDTVPGHTLSICFTTHGQSHAHSSAGHCRFWQEATAAPHNLTPRCLLAAGPDRGFMTGRRRGGRGGGEERKRRRGEEI</sequence>
<feature type="compositionally biased region" description="Basic and acidic residues" evidence="1">
    <location>
        <begin position="143"/>
        <end position="155"/>
    </location>
</feature>
<feature type="region of interest" description="Disordered" evidence="1">
    <location>
        <begin position="129"/>
        <end position="155"/>
    </location>
</feature>
<comment type="caution">
    <text evidence="2">The sequence shown here is derived from an EMBL/GenBank/DDBJ whole genome shotgun (WGS) entry which is preliminary data.</text>
</comment>
<keyword evidence="3" id="KW-1185">Reference proteome</keyword>
<evidence type="ECO:0000256" key="1">
    <source>
        <dbReference type="SAM" id="MobiDB-lite"/>
    </source>
</evidence>
<protein>
    <submittedName>
        <fullName evidence="2">Uncharacterized protein</fullName>
    </submittedName>
</protein>
<proteinExistence type="predicted"/>